<evidence type="ECO:0000259" key="2">
    <source>
        <dbReference type="Pfam" id="PF19956"/>
    </source>
</evidence>
<reference evidence="4 5" key="1">
    <citation type="submission" date="2024-06" db="EMBL/GenBank/DDBJ databases">
        <title>The Natural Products Discovery Center: Release of the First 8490 Sequenced Strains for Exploring Actinobacteria Biosynthetic Diversity.</title>
        <authorList>
            <person name="Kalkreuter E."/>
            <person name="Kautsar S.A."/>
            <person name="Yang D."/>
            <person name="Bader C.D."/>
            <person name="Teijaro C.N."/>
            <person name="Fluegel L."/>
            <person name="Davis C.M."/>
            <person name="Simpson J.R."/>
            <person name="Lauterbach L."/>
            <person name="Steele A.D."/>
            <person name="Gui C."/>
            <person name="Meng S."/>
            <person name="Li G."/>
            <person name="Viehrig K."/>
            <person name="Ye F."/>
            <person name="Su P."/>
            <person name="Kiefer A.F."/>
            <person name="Nichols A."/>
            <person name="Cepeda A.J."/>
            <person name="Yan W."/>
            <person name="Fan B."/>
            <person name="Jiang Y."/>
            <person name="Adhikari A."/>
            <person name="Zheng C.-J."/>
            <person name="Schuster L."/>
            <person name="Cowan T.M."/>
            <person name="Smanski M.J."/>
            <person name="Chevrette M.G."/>
            <person name="De Carvalho L.P.S."/>
            <person name="Shen B."/>
        </authorList>
    </citation>
    <scope>NUCLEOTIDE SEQUENCE [LARGE SCALE GENOMIC DNA]</scope>
    <source>
        <strain evidence="4 5">NPDC046838</strain>
    </source>
</reference>
<feature type="region of interest" description="Disordered" evidence="1">
    <location>
        <begin position="1"/>
        <end position="30"/>
    </location>
</feature>
<feature type="domain" description="vWA-MoxR associated protein C-terminal" evidence="3">
    <location>
        <begin position="298"/>
        <end position="492"/>
    </location>
</feature>
<feature type="compositionally biased region" description="Basic residues" evidence="1">
    <location>
        <begin position="1"/>
        <end position="11"/>
    </location>
</feature>
<dbReference type="InterPro" id="IPR045450">
    <property type="entry name" value="VMAP_C"/>
</dbReference>
<evidence type="ECO:0000313" key="4">
    <source>
        <dbReference type="EMBL" id="MEU6824138.1"/>
    </source>
</evidence>
<evidence type="ECO:0000259" key="3">
    <source>
        <dbReference type="Pfam" id="PF20028"/>
    </source>
</evidence>
<feature type="domain" description="Effector-associated" evidence="2">
    <location>
        <begin position="38"/>
        <end position="117"/>
    </location>
</feature>
<dbReference type="Pfam" id="PF20028">
    <property type="entry name" value="VMAP-C"/>
    <property type="match status" value="1"/>
</dbReference>
<accession>A0ABV3BSZ8</accession>
<dbReference type="Proteomes" id="UP001551176">
    <property type="component" value="Unassembled WGS sequence"/>
</dbReference>
<organism evidence="4 5">
    <name type="scientific">Streptomyces atriruber</name>
    <dbReference type="NCBI Taxonomy" id="545121"/>
    <lineage>
        <taxon>Bacteria</taxon>
        <taxon>Bacillati</taxon>
        <taxon>Actinomycetota</taxon>
        <taxon>Actinomycetes</taxon>
        <taxon>Kitasatosporales</taxon>
        <taxon>Streptomycetaceae</taxon>
        <taxon>Streptomyces</taxon>
    </lineage>
</organism>
<dbReference type="RefSeq" id="WP_359353301.1">
    <property type="nucleotide sequence ID" value="NZ_JBEYXV010000014.1"/>
</dbReference>
<dbReference type="Pfam" id="PF19956">
    <property type="entry name" value="EAD2"/>
    <property type="match status" value="1"/>
</dbReference>
<dbReference type="EMBL" id="JBEYXV010000014">
    <property type="protein sequence ID" value="MEU6824138.1"/>
    <property type="molecule type" value="Genomic_DNA"/>
</dbReference>
<protein>
    <submittedName>
        <fullName evidence="4">Uncharacterized protein</fullName>
    </submittedName>
</protein>
<evidence type="ECO:0000313" key="5">
    <source>
        <dbReference type="Proteomes" id="UP001551176"/>
    </source>
</evidence>
<evidence type="ECO:0000256" key="1">
    <source>
        <dbReference type="SAM" id="MobiDB-lite"/>
    </source>
</evidence>
<gene>
    <name evidence="4" type="ORF">ABZ921_26205</name>
</gene>
<keyword evidence="5" id="KW-1185">Reference proteome</keyword>
<proteinExistence type="predicted"/>
<name>A0ABV3BSZ8_9ACTN</name>
<sequence>MRGRKNRRRGKPPTATNTSRSPARKEAWPPGTHSLLTRLLLTVADMDQLQFRKDLLRLLRQVSGADVWVVEHGRADDHVRAIVDQCLGHAHAADVLAALSAALQQLRPDDAATSWMELAVLALTDTDGGLPRAHVPDVIEAARALPEPGNEYIFACLTESMRGRMTVPVLDGPQTLVMVLVRLHEARPTHGTATQLLSGFLTLVNRGLPHGPDRRLERAVKQLCPELPPDVGLEETRLIVQVRLEPCRAENRDDPRYQILSAYYRQETRGGPLEFVDSLPDSPPFYRSELLDQGSARLKAWRKLAADARRGQIRMEFLLPKTLLGYAAELWSDSPTDIPIGPLCPVVVRSLERYYEGRVYAQWRERWATLEDHHTAEDPLGRIGWLSSGALSPGAWLTKNPDVVCLGFTVAYDNLEEHVRDALFEVLVLGGIPAAIWRRDSGDHQELLAALREHGPSSLAQLPEIVHECRKRGRGAGEANVRNRITLLWDDPTCVDPDQDRYFDPSPL</sequence>
<comment type="caution">
    <text evidence="4">The sequence shown here is derived from an EMBL/GenBank/DDBJ whole genome shotgun (WGS) entry which is preliminary data.</text>
</comment>
<dbReference type="InterPro" id="IPR045431">
    <property type="entry name" value="EAD2"/>
</dbReference>